<dbReference type="SUPFAM" id="SSF55874">
    <property type="entry name" value="ATPase domain of HSP90 chaperone/DNA topoisomerase II/histidine kinase"/>
    <property type="match status" value="1"/>
</dbReference>
<dbReference type="InterPro" id="IPR003660">
    <property type="entry name" value="HAMP_dom"/>
</dbReference>
<dbReference type="PANTHER" id="PTHR45453:SF1">
    <property type="entry name" value="PHOSPHATE REGULON SENSOR PROTEIN PHOR"/>
    <property type="match status" value="1"/>
</dbReference>
<comment type="subcellular location">
    <subcellularLocation>
        <location evidence="2">Membrane</location>
    </subcellularLocation>
</comment>
<evidence type="ECO:0000256" key="8">
    <source>
        <dbReference type="ARBA" id="ARBA00023136"/>
    </source>
</evidence>
<organism evidence="12">
    <name type="scientific">Colwellia sp. C1</name>
    <dbReference type="NCBI Taxonomy" id="1737566"/>
    <lineage>
        <taxon>Bacteria</taxon>
        <taxon>Pseudomonadati</taxon>
        <taxon>Pseudomonadota</taxon>
        <taxon>Gammaproteobacteria</taxon>
        <taxon>Alteromonadales</taxon>
        <taxon>Colwelliaceae</taxon>
        <taxon>Colwellia</taxon>
    </lineage>
</organism>
<accession>A0A161IKS6</accession>
<dbReference type="InterPro" id="IPR003661">
    <property type="entry name" value="HisK_dim/P_dom"/>
</dbReference>
<keyword evidence="8 9" id="KW-0472">Membrane</keyword>
<name>A0A161IKS6_9GAMM</name>
<evidence type="ECO:0000256" key="2">
    <source>
        <dbReference type="ARBA" id="ARBA00004370"/>
    </source>
</evidence>
<keyword evidence="4" id="KW-0597">Phosphoprotein</keyword>
<dbReference type="Pfam" id="PF13426">
    <property type="entry name" value="PAS_9"/>
    <property type="match status" value="1"/>
</dbReference>
<keyword evidence="6" id="KW-0418">Kinase</keyword>
<dbReference type="Pfam" id="PF00512">
    <property type="entry name" value="HisKA"/>
    <property type="match status" value="1"/>
</dbReference>
<dbReference type="EMBL" id="KU926706">
    <property type="protein sequence ID" value="ANC57900.1"/>
    <property type="molecule type" value="Genomic_DNA"/>
</dbReference>
<dbReference type="CDD" id="cd00130">
    <property type="entry name" value="PAS"/>
    <property type="match status" value="1"/>
</dbReference>
<dbReference type="SMART" id="SM00304">
    <property type="entry name" value="HAMP"/>
    <property type="match status" value="1"/>
</dbReference>
<reference evidence="12" key="1">
    <citation type="submission" date="2016-03" db="EMBL/GenBank/DDBJ databases">
        <title>Partial sequence of psychrophilic Colwellia sp.</title>
        <authorList>
            <person name="Pankowski J.A."/>
            <person name="Leong J.S."/>
            <person name="Nano F.E."/>
        </authorList>
    </citation>
    <scope>NUCLEOTIDE SEQUENCE</scope>
    <source>
        <strain evidence="12">C1</strain>
    </source>
</reference>
<dbReference type="GO" id="GO:0005886">
    <property type="term" value="C:plasma membrane"/>
    <property type="evidence" value="ECO:0007669"/>
    <property type="project" value="TreeGrafter"/>
</dbReference>
<dbReference type="Gene3D" id="3.30.565.10">
    <property type="entry name" value="Histidine kinase-like ATPase, C-terminal domain"/>
    <property type="match status" value="1"/>
</dbReference>
<evidence type="ECO:0000259" key="10">
    <source>
        <dbReference type="PROSITE" id="PS50109"/>
    </source>
</evidence>
<dbReference type="GO" id="GO:0016036">
    <property type="term" value="P:cellular response to phosphate starvation"/>
    <property type="evidence" value="ECO:0007669"/>
    <property type="project" value="TreeGrafter"/>
</dbReference>
<dbReference type="CDD" id="cd00075">
    <property type="entry name" value="HATPase"/>
    <property type="match status" value="1"/>
</dbReference>
<dbReference type="FunFam" id="1.10.287.130:FF:000001">
    <property type="entry name" value="Two-component sensor histidine kinase"/>
    <property type="match status" value="1"/>
</dbReference>
<dbReference type="Gene3D" id="3.30.450.20">
    <property type="entry name" value="PAS domain"/>
    <property type="match status" value="1"/>
</dbReference>
<dbReference type="InterPro" id="IPR005467">
    <property type="entry name" value="His_kinase_dom"/>
</dbReference>
<dbReference type="SUPFAM" id="SSF55785">
    <property type="entry name" value="PYP-like sensor domain (PAS domain)"/>
    <property type="match status" value="1"/>
</dbReference>
<feature type="domain" description="HAMP" evidence="11">
    <location>
        <begin position="165"/>
        <end position="219"/>
    </location>
</feature>
<proteinExistence type="predicted"/>
<evidence type="ECO:0000256" key="4">
    <source>
        <dbReference type="ARBA" id="ARBA00022553"/>
    </source>
</evidence>
<evidence type="ECO:0000256" key="7">
    <source>
        <dbReference type="ARBA" id="ARBA00023012"/>
    </source>
</evidence>
<dbReference type="InterPro" id="IPR004358">
    <property type="entry name" value="Sig_transdc_His_kin-like_C"/>
</dbReference>
<feature type="transmembrane region" description="Helical" evidence="9">
    <location>
        <begin position="141"/>
        <end position="163"/>
    </location>
</feature>
<dbReference type="PROSITE" id="PS50109">
    <property type="entry name" value="HIS_KIN"/>
    <property type="match status" value="1"/>
</dbReference>
<dbReference type="Gene3D" id="6.10.340.10">
    <property type="match status" value="1"/>
</dbReference>
<dbReference type="PROSITE" id="PS50885">
    <property type="entry name" value="HAMP"/>
    <property type="match status" value="1"/>
</dbReference>
<dbReference type="CDD" id="cd06225">
    <property type="entry name" value="HAMP"/>
    <property type="match status" value="1"/>
</dbReference>
<dbReference type="Gene3D" id="1.10.287.130">
    <property type="match status" value="1"/>
</dbReference>
<feature type="domain" description="Histidine kinase" evidence="10">
    <location>
        <begin position="350"/>
        <end position="569"/>
    </location>
</feature>
<dbReference type="SMART" id="SM00388">
    <property type="entry name" value="HisKA"/>
    <property type="match status" value="1"/>
</dbReference>
<dbReference type="CDD" id="cd00082">
    <property type="entry name" value="HisKA"/>
    <property type="match status" value="1"/>
</dbReference>
<dbReference type="InterPro" id="IPR050351">
    <property type="entry name" value="BphY/WalK/GraS-like"/>
</dbReference>
<dbReference type="InterPro" id="IPR036890">
    <property type="entry name" value="HATPase_C_sf"/>
</dbReference>
<keyword evidence="5 12" id="KW-0808">Transferase</keyword>
<sequence length="569" mass="64305">MIALWSFKSFYYQERAVDLEIRAKILTPVFSQLIQAKNYQEVQKKSQILGDESSTRITIILPSGKIIGDNKKDPATMDNHKNRPEIQQATLNGKGLSTRYGHTLAIDSMYFAMPIIAQDKLIGIMRTSTPLYTLQNALWSIYYKVSLGFFILIIITAFASWWMSKSLVRPLEIIKVQAQRLAKGDFSSRVQLSSNDSLESEQLGQAFNEIAIQLNQRIEIILNQRNEQEAVFSSMVEGVFAVDSSEKIIRINQAAYNILKITEKNIEGVELKNVIDNIELHKLILFALQQNTPIGQEIIIHNDDEQEQILLAQSAPLLDIHKNKCGTLVVFNDITKLKKFELQRKEFVANVSHELRTPLTAIQGLSETLIEFPDLAQEKRAYFTGVIHTHSIRLEGIIENLLTLSKIEKETEIDEINFADESITLALSNAIFLCKDKALERNIDIILYNAEDITFKHNSSLIEQAIINLLNNAIKYSNGDSEIKITVTKQDHEIKISVEDKGSGIPEEHLSRLFERFYRVDKARSRQLGGTGLGLSIVKHITLAHKGTVTVSSEINKGSVFSLILPLDN</sequence>
<protein>
    <recommendedName>
        <fullName evidence="3">histidine kinase</fullName>
        <ecNumber evidence="3">2.7.13.3</ecNumber>
    </recommendedName>
</protein>
<evidence type="ECO:0000256" key="9">
    <source>
        <dbReference type="SAM" id="Phobius"/>
    </source>
</evidence>
<dbReference type="PRINTS" id="PR00344">
    <property type="entry name" value="BCTRLSENSOR"/>
</dbReference>
<dbReference type="AlphaFoldDB" id="A0A161IKS6"/>
<dbReference type="FunFam" id="3.30.565.10:FF:000006">
    <property type="entry name" value="Sensor histidine kinase WalK"/>
    <property type="match status" value="1"/>
</dbReference>
<keyword evidence="9" id="KW-0812">Transmembrane</keyword>
<dbReference type="GO" id="GO:0000155">
    <property type="term" value="F:phosphorelay sensor kinase activity"/>
    <property type="evidence" value="ECO:0007669"/>
    <property type="project" value="InterPro"/>
</dbReference>
<evidence type="ECO:0000313" key="12">
    <source>
        <dbReference type="EMBL" id="ANC57900.1"/>
    </source>
</evidence>
<dbReference type="SUPFAM" id="SSF47384">
    <property type="entry name" value="Homodimeric domain of signal transducing histidine kinase"/>
    <property type="match status" value="1"/>
</dbReference>
<dbReference type="InterPro" id="IPR035965">
    <property type="entry name" value="PAS-like_dom_sf"/>
</dbReference>
<dbReference type="InterPro" id="IPR036097">
    <property type="entry name" value="HisK_dim/P_sf"/>
</dbReference>
<evidence type="ECO:0000256" key="5">
    <source>
        <dbReference type="ARBA" id="ARBA00022679"/>
    </source>
</evidence>
<keyword evidence="9" id="KW-1133">Transmembrane helix</keyword>
<dbReference type="GO" id="GO:0004721">
    <property type="term" value="F:phosphoprotein phosphatase activity"/>
    <property type="evidence" value="ECO:0007669"/>
    <property type="project" value="TreeGrafter"/>
</dbReference>
<dbReference type="Pfam" id="PF00672">
    <property type="entry name" value="HAMP"/>
    <property type="match status" value="1"/>
</dbReference>
<dbReference type="InterPro" id="IPR003594">
    <property type="entry name" value="HATPase_dom"/>
</dbReference>
<evidence type="ECO:0000256" key="6">
    <source>
        <dbReference type="ARBA" id="ARBA00022777"/>
    </source>
</evidence>
<dbReference type="PANTHER" id="PTHR45453">
    <property type="entry name" value="PHOSPHATE REGULON SENSOR PROTEIN PHOR"/>
    <property type="match status" value="1"/>
</dbReference>
<dbReference type="Pfam" id="PF02518">
    <property type="entry name" value="HATPase_c"/>
    <property type="match status" value="1"/>
</dbReference>
<comment type="catalytic activity">
    <reaction evidence="1">
        <text>ATP + protein L-histidine = ADP + protein N-phospho-L-histidine.</text>
        <dbReference type="EC" id="2.7.13.3"/>
    </reaction>
</comment>
<evidence type="ECO:0000256" key="3">
    <source>
        <dbReference type="ARBA" id="ARBA00012438"/>
    </source>
</evidence>
<evidence type="ECO:0000259" key="11">
    <source>
        <dbReference type="PROSITE" id="PS50885"/>
    </source>
</evidence>
<dbReference type="EC" id="2.7.13.3" evidence="3"/>
<dbReference type="InterPro" id="IPR000014">
    <property type="entry name" value="PAS"/>
</dbReference>
<keyword evidence="7" id="KW-0902">Two-component regulatory system</keyword>
<dbReference type="SMART" id="SM00387">
    <property type="entry name" value="HATPase_c"/>
    <property type="match status" value="1"/>
</dbReference>
<evidence type="ECO:0000256" key="1">
    <source>
        <dbReference type="ARBA" id="ARBA00000085"/>
    </source>
</evidence>